<evidence type="ECO:0000313" key="3">
    <source>
        <dbReference type="EMBL" id="WWD78920.1"/>
    </source>
</evidence>
<dbReference type="EMBL" id="CP144914">
    <property type="protein sequence ID" value="WWD78920.1"/>
    <property type="molecule type" value="Genomic_DNA"/>
</dbReference>
<keyword evidence="4" id="KW-1185">Reference proteome</keyword>
<dbReference type="CDD" id="cd00293">
    <property type="entry name" value="USP-like"/>
    <property type="match status" value="1"/>
</dbReference>
<dbReference type="InterPro" id="IPR006016">
    <property type="entry name" value="UspA"/>
</dbReference>
<evidence type="ECO:0000259" key="2">
    <source>
        <dbReference type="Pfam" id="PF00582"/>
    </source>
</evidence>
<dbReference type="PRINTS" id="PR01438">
    <property type="entry name" value="UNVRSLSTRESS"/>
</dbReference>
<dbReference type="PANTHER" id="PTHR46268">
    <property type="entry name" value="STRESS RESPONSE PROTEIN NHAX"/>
    <property type="match status" value="1"/>
</dbReference>
<evidence type="ECO:0000313" key="4">
    <source>
        <dbReference type="Proteomes" id="UP000321816"/>
    </source>
</evidence>
<dbReference type="KEGG" id="ahal:FTX54_010845"/>
<dbReference type="InterPro" id="IPR006015">
    <property type="entry name" value="Universal_stress_UspA"/>
</dbReference>
<gene>
    <name evidence="3" type="ORF">FTX54_010845</name>
</gene>
<dbReference type="Gene3D" id="3.40.50.620">
    <property type="entry name" value="HUPs"/>
    <property type="match status" value="1"/>
</dbReference>
<organism evidence="3 4">
    <name type="scientific">Alkalicoccus halolimnae</name>
    <dbReference type="NCBI Taxonomy" id="1667239"/>
    <lineage>
        <taxon>Bacteria</taxon>
        <taxon>Bacillati</taxon>
        <taxon>Bacillota</taxon>
        <taxon>Bacilli</taxon>
        <taxon>Bacillales</taxon>
        <taxon>Bacillaceae</taxon>
        <taxon>Alkalicoccus</taxon>
    </lineage>
</organism>
<name>A0A5C7F138_9BACI</name>
<protein>
    <submittedName>
        <fullName evidence="3">Universal stress protein</fullName>
    </submittedName>
</protein>
<dbReference type="OrthoDB" id="9777884at2"/>
<comment type="similarity">
    <text evidence="1">Belongs to the universal stress protein A family.</text>
</comment>
<sequence length="139" mass="15237">MLSNILLATDGSPHSHLAADKAIEIAALTKSVCVDILYVVDENKSKSDVLQHGDSKSTLEKRETMLGVFKEKFKKAGIFSKITILHGPPAETIIKYANNNNFDCLILGSRGRSRVQTMVLGSVSHKVMKYVKAPILLVK</sequence>
<accession>A0A5C7F138</accession>
<reference evidence="3 4" key="1">
    <citation type="submission" date="2024-01" db="EMBL/GenBank/DDBJ databases">
        <title>Complete Genome Sequence of Alkalicoccus halolimnae BZ-SZ-XJ29T, a Moderately Halophilic Bacterium Isolated from a Salt Lake.</title>
        <authorList>
            <person name="Zhao B."/>
        </authorList>
    </citation>
    <scope>NUCLEOTIDE SEQUENCE [LARGE SCALE GENOMIC DNA]</scope>
    <source>
        <strain evidence="3 4">BZ-SZ-XJ29</strain>
    </source>
</reference>
<dbReference type="Pfam" id="PF00582">
    <property type="entry name" value="Usp"/>
    <property type="match status" value="1"/>
</dbReference>
<feature type="domain" description="UspA" evidence="2">
    <location>
        <begin position="1"/>
        <end position="139"/>
    </location>
</feature>
<proteinExistence type="inferred from homology"/>
<dbReference type="Proteomes" id="UP000321816">
    <property type="component" value="Chromosome"/>
</dbReference>
<dbReference type="SUPFAM" id="SSF52402">
    <property type="entry name" value="Adenine nucleotide alpha hydrolases-like"/>
    <property type="match status" value="1"/>
</dbReference>
<evidence type="ECO:0000256" key="1">
    <source>
        <dbReference type="ARBA" id="ARBA00008791"/>
    </source>
</evidence>
<dbReference type="InterPro" id="IPR014729">
    <property type="entry name" value="Rossmann-like_a/b/a_fold"/>
</dbReference>
<dbReference type="PANTHER" id="PTHR46268:SF6">
    <property type="entry name" value="UNIVERSAL STRESS PROTEIN UP12"/>
    <property type="match status" value="1"/>
</dbReference>
<dbReference type="AlphaFoldDB" id="A0A5C7F138"/>
<dbReference type="RefSeq" id="WP_147804675.1">
    <property type="nucleotide sequence ID" value="NZ_CP144914.1"/>
</dbReference>